<dbReference type="InterPro" id="IPR029063">
    <property type="entry name" value="SAM-dependent_MTases_sf"/>
</dbReference>
<accession>A0AAD8FD16</accession>
<proteinExistence type="predicted"/>
<keyword evidence="2" id="KW-0812">Transmembrane</keyword>
<protein>
    <submittedName>
        <fullName evidence="4">Methyltransferase-like protein 24</fullName>
    </submittedName>
</protein>
<name>A0AAD8FD16_BIOPF</name>
<reference evidence="4" key="1">
    <citation type="journal article" date="2023" name="PLoS Negl. Trop. Dis.">
        <title>A genome sequence for Biomphalaria pfeifferi, the major vector snail for the human-infecting parasite Schistosoma mansoni.</title>
        <authorList>
            <person name="Bu L."/>
            <person name="Lu L."/>
            <person name="Laidemitt M.R."/>
            <person name="Zhang S.M."/>
            <person name="Mutuku M."/>
            <person name="Mkoji G."/>
            <person name="Steinauer M."/>
            <person name="Loker E.S."/>
        </authorList>
    </citation>
    <scope>NUCLEOTIDE SEQUENCE</scope>
    <source>
        <strain evidence="4">KasaAsao</strain>
    </source>
</reference>
<dbReference type="SUPFAM" id="SSF53335">
    <property type="entry name" value="S-adenosyl-L-methionine-dependent methyltransferases"/>
    <property type="match status" value="1"/>
</dbReference>
<sequence>MMVRALCSSKTFSLMIVVFLVAVIVVLMALSQNEQSVRNFKDQSTKNVQYFIPQVEADKRNRDKSSQESMTGQVQQHALNPKDGIDNSGALCYLIYYADSFDKTSEFSGVDPNNPDTIDKWWKAAAMIDWYWNSPVEYKCTDIVAVGNYDICQDSRFIIKPSCLVYSFGIDFRYSFDDAMSNLGCEVHSFDPSMGVETHKRANNSTFHNIGISHSNNDSFAPRLDKFVKTPQEWKMRTLQTLMKELGHEEKVIDVLKLDIEGYEWTVIDNLIETNVIKNIRQFVMEIHLVHEWPPKADYVHLYQIHTKLREMGFQKFTIKPYSKVLVEGYYANQVEISFVNVLFQPR</sequence>
<dbReference type="InterPro" id="IPR026913">
    <property type="entry name" value="METTL24"/>
</dbReference>
<keyword evidence="2" id="KW-0472">Membrane</keyword>
<evidence type="ECO:0000259" key="3">
    <source>
        <dbReference type="Pfam" id="PF13383"/>
    </source>
</evidence>
<dbReference type="PANTHER" id="PTHR32026">
    <property type="entry name" value="METHYLTRANSFERASE-LIKE PROTEIN 24"/>
    <property type="match status" value="1"/>
</dbReference>
<feature type="region of interest" description="Disordered" evidence="1">
    <location>
        <begin position="59"/>
        <end position="81"/>
    </location>
</feature>
<dbReference type="Gene3D" id="3.40.50.150">
    <property type="entry name" value="Vaccinia Virus protein VP39"/>
    <property type="match status" value="1"/>
</dbReference>
<dbReference type="GO" id="GO:0008168">
    <property type="term" value="F:methyltransferase activity"/>
    <property type="evidence" value="ECO:0007669"/>
    <property type="project" value="UniProtKB-KW"/>
</dbReference>
<organism evidence="4 5">
    <name type="scientific">Biomphalaria pfeifferi</name>
    <name type="common">Bloodfluke planorb</name>
    <name type="synonym">Freshwater snail</name>
    <dbReference type="NCBI Taxonomy" id="112525"/>
    <lineage>
        <taxon>Eukaryota</taxon>
        <taxon>Metazoa</taxon>
        <taxon>Spiralia</taxon>
        <taxon>Lophotrochozoa</taxon>
        <taxon>Mollusca</taxon>
        <taxon>Gastropoda</taxon>
        <taxon>Heterobranchia</taxon>
        <taxon>Euthyneura</taxon>
        <taxon>Panpulmonata</taxon>
        <taxon>Hygrophila</taxon>
        <taxon>Lymnaeoidea</taxon>
        <taxon>Planorbidae</taxon>
        <taxon>Biomphalaria</taxon>
    </lineage>
</organism>
<evidence type="ECO:0000313" key="5">
    <source>
        <dbReference type="Proteomes" id="UP001233172"/>
    </source>
</evidence>
<reference evidence="4" key="2">
    <citation type="submission" date="2023-04" db="EMBL/GenBank/DDBJ databases">
        <authorList>
            <person name="Bu L."/>
            <person name="Lu L."/>
            <person name="Laidemitt M.R."/>
            <person name="Zhang S.M."/>
            <person name="Mutuku M."/>
            <person name="Mkoji G."/>
            <person name="Steinauer M."/>
            <person name="Loker E.S."/>
        </authorList>
    </citation>
    <scope>NUCLEOTIDE SEQUENCE</scope>
    <source>
        <strain evidence="4">KasaAsao</strain>
        <tissue evidence="4">Whole Snail</tissue>
    </source>
</reference>
<dbReference type="Proteomes" id="UP001233172">
    <property type="component" value="Unassembled WGS sequence"/>
</dbReference>
<feature type="transmembrane region" description="Helical" evidence="2">
    <location>
        <begin position="12"/>
        <end position="30"/>
    </location>
</feature>
<dbReference type="GO" id="GO:0032259">
    <property type="term" value="P:methylation"/>
    <property type="evidence" value="ECO:0007669"/>
    <property type="project" value="UniProtKB-KW"/>
</dbReference>
<dbReference type="Pfam" id="PF13383">
    <property type="entry name" value="Methyltransf_22"/>
    <property type="match status" value="1"/>
</dbReference>
<keyword evidence="4" id="KW-0489">Methyltransferase</keyword>
<evidence type="ECO:0000256" key="1">
    <source>
        <dbReference type="SAM" id="MobiDB-lite"/>
    </source>
</evidence>
<feature type="domain" description="Methyltransferase" evidence="3">
    <location>
        <begin position="110"/>
        <end position="319"/>
    </location>
</feature>
<dbReference type="InterPro" id="IPR025714">
    <property type="entry name" value="Methyltranfer_dom"/>
</dbReference>
<evidence type="ECO:0000313" key="4">
    <source>
        <dbReference type="EMBL" id="KAK0059358.1"/>
    </source>
</evidence>
<keyword evidence="5" id="KW-1185">Reference proteome</keyword>
<evidence type="ECO:0000256" key="2">
    <source>
        <dbReference type="SAM" id="Phobius"/>
    </source>
</evidence>
<dbReference type="EMBL" id="JASAOG010000042">
    <property type="protein sequence ID" value="KAK0059358.1"/>
    <property type="molecule type" value="Genomic_DNA"/>
</dbReference>
<dbReference type="AlphaFoldDB" id="A0AAD8FD16"/>
<comment type="caution">
    <text evidence="4">The sequence shown here is derived from an EMBL/GenBank/DDBJ whole genome shotgun (WGS) entry which is preliminary data.</text>
</comment>
<dbReference type="PANTHER" id="PTHR32026:SF10">
    <property type="entry name" value="METHYLTRANSFERASE-LIKE PROTEIN 24-RELATED"/>
    <property type="match status" value="1"/>
</dbReference>
<feature type="compositionally biased region" description="Polar residues" evidence="1">
    <location>
        <begin position="67"/>
        <end position="78"/>
    </location>
</feature>
<keyword evidence="4" id="KW-0808">Transferase</keyword>
<keyword evidence="2" id="KW-1133">Transmembrane helix</keyword>
<gene>
    <name evidence="4" type="ORF">Bpfe_011127</name>
</gene>